<name>A0A3B1DMU8_9ZZZZ</name>
<dbReference type="EMBL" id="UOGL01000621">
    <property type="protein sequence ID" value="VAX42092.1"/>
    <property type="molecule type" value="Genomic_DNA"/>
</dbReference>
<evidence type="ECO:0000256" key="1">
    <source>
        <dbReference type="SAM" id="Phobius"/>
    </source>
</evidence>
<dbReference type="AlphaFoldDB" id="A0A3B1DMU8"/>
<gene>
    <name evidence="2" type="ORF">MNBD_PLANCTO02-1312</name>
</gene>
<accession>A0A3B1DMU8</accession>
<organism evidence="2">
    <name type="scientific">hydrothermal vent metagenome</name>
    <dbReference type="NCBI Taxonomy" id="652676"/>
    <lineage>
        <taxon>unclassified sequences</taxon>
        <taxon>metagenomes</taxon>
        <taxon>ecological metagenomes</taxon>
    </lineage>
</organism>
<sequence length="153" mass="17614">MKSELNEDVLLAHHTKEAGLSLRMVENEALYQTRMYDTLSQAWHGWSRIFSGSLRSTLKLSVTAFAILFFSLLPLLCLTAAIGMRWETTETQWNFAVGMWSAVVLLSYFPNWKFYSFLPIKNRWSLAYPLGALFTVMFLSFALLKHWGFASTL</sequence>
<keyword evidence="1" id="KW-0812">Transmembrane</keyword>
<evidence type="ECO:0000313" key="2">
    <source>
        <dbReference type="EMBL" id="VAX42092.1"/>
    </source>
</evidence>
<keyword evidence="1" id="KW-0472">Membrane</keyword>
<reference evidence="2" key="1">
    <citation type="submission" date="2018-06" db="EMBL/GenBank/DDBJ databases">
        <authorList>
            <person name="Zhirakovskaya E."/>
        </authorList>
    </citation>
    <scope>NUCLEOTIDE SEQUENCE</scope>
</reference>
<proteinExistence type="predicted"/>
<keyword evidence="1" id="KW-1133">Transmembrane helix</keyword>
<protein>
    <submittedName>
        <fullName evidence="2">Uncharacterized protein</fullName>
    </submittedName>
</protein>
<feature type="transmembrane region" description="Helical" evidence="1">
    <location>
        <begin position="60"/>
        <end position="81"/>
    </location>
</feature>
<feature type="transmembrane region" description="Helical" evidence="1">
    <location>
        <begin position="93"/>
        <end position="112"/>
    </location>
</feature>
<feature type="transmembrane region" description="Helical" evidence="1">
    <location>
        <begin position="124"/>
        <end position="144"/>
    </location>
</feature>